<dbReference type="AlphaFoldDB" id="X0VIU8"/>
<evidence type="ECO:0000256" key="4">
    <source>
        <dbReference type="ARBA" id="ARBA00022984"/>
    </source>
</evidence>
<name>X0VIU8_9ZZZZ</name>
<feature type="non-terminal residue" evidence="6">
    <location>
        <position position="1"/>
    </location>
</feature>
<comment type="caution">
    <text evidence="6">The sequence shown here is derived from an EMBL/GenBank/DDBJ whole genome shotgun (WGS) entry which is preliminary data.</text>
</comment>
<proteinExistence type="predicted"/>
<dbReference type="EMBL" id="BARS01031444">
    <property type="protein sequence ID" value="GAG18190.1"/>
    <property type="molecule type" value="Genomic_DNA"/>
</dbReference>
<accession>X0VIU8</accession>
<dbReference type="GO" id="GO:0016740">
    <property type="term" value="F:transferase activity"/>
    <property type="evidence" value="ECO:0007669"/>
    <property type="project" value="UniProtKB-KW"/>
</dbReference>
<dbReference type="UniPathway" id="UPA00219"/>
<dbReference type="InterPro" id="IPR005490">
    <property type="entry name" value="LD_TPept_cat_dom"/>
</dbReference>
<dbReference type="InterPro" id="IPR038063">
    <property type="entry name" value="Transpep_catalytic_dom"/>
</dbReference>
<keyword evidence="2" id="KW-0808">Transferase</keyword>
<organism evidence="6">
    <name type="scientific">marine sediment metagenome</name>
    <dbReference type="NCBI Taxonomy" id="412755"/>
    <lineage>
        <taxon>unclassified sequences</taxon>
        <taxon>metagenomes</taxon>
        <taxon>ecological metagenomes</taxon>
    </lineage>
</organism>
<dbReference type="GO" id="GO:0008360">
    <property type="term" value="P:regulation of cell shape"/>
    <property type="evidence" value="ECO:0007669"/>
    <property type="project" value="UniProtKB-KW"/>
</dbReference>
<evidence type="ECO:0000256" key="1">
    <source>
        <dbReference type="ARBA" id="ARBA00004752"/>
    </source>
</evidence>
<keyword evidence="5" id="KW-0961">Cell wall biogenesis/degradation</keyword>
<protein>
    <submittedName>
        <fullName evidence="6">Uncharacterized protein</fullName>
    </submittedName>
</protein>
<keyword evidence="4" id="KW-0573">Peptidoglycan synthesis</keyword>
<evidence type="ECO:0000256" key="5">
    <source>
        <dbReference type="ARBA" id="ARBA00023316"/>
    </source>
</evidence>
<dbReference type="GO" id="GO:0071555">
    <property type="term" value="P:cell wall organization"/>
    <property type="evidence" value="ECO:0007669"/>
    <property type="project" value="UniProtKB-KW"/>
</dbReference>
<sequence>GPFSAVVDLSQRRLTLKLDRRYAGQFAIDVDPATSVEEGHWAVNQKLITPGNVGLIGSSSTTPSDQKSIMMTNSSGESSQIAILRSANESSPGATDPAGRVIRLKTSDVEDVYDILSLGSKVIIRR</sequence>
<dbReference type="Gene3D" id="2.40.440.10">
    <property type="entry name" value="L,D-transpeptidase catalytic domain-like"/>
    <property type="match status" value="1"/>
</dbReference>
<reference evidence="6" key="1">
    <citation type="journal article" date="2014" name="Front. Microbiol.">
        <title>High frequency of phylogenetically diverse reductive dehalogenase-homologous genes in deep subseafloor sedimentary metagenomes.</title>
        <authorList>
            <person name="Kawai M."/>
            <person name="Futagami T."/>
            <person name="Toyoda A."/>
            <person name="Takaki Y."/>
            <person name="Nishi S."/>
            <person name="Hori S."/>
            <person name="Arai W."/>
            <person name="Tsubouchi T."/>
            <person name="Morono Y."/>
            <person name="Uchiyama I."/>
            <person name="Ito T."/>
            <person name="Fujiyama A."/>
            <person name="Inagaki F."/>
            <person name="Takami H."/>
        </authorList>
    </citation>
    <scope>NUCLEOTIDE SEQUENCE</scope>
    <source>
        <strain evidence="6">Expedition CK06-06</strain>
    </source>
</reference>
<keyword evidence="3" id="KW-0133">Cell shape</keyword>
<gene>
    <name evidence="6" type="ORF">S01H1_48929</name>
</gene>
<evidence type="ECO:0000256" key="3">
    <source>
        <dbReference type="ARBA" id="ARBA00022960"/>
    </source>
</evidence>
<evidence type="ECO:0000256" key="2">
    <source>
        <dbReference type="ARBA" id="ARBA00022679"/>
    </source>
</evidence>
<evidence type="ECO:0000313" key="6">
    <source>
        <dbReference type="EMBL" id="GAG18190.1"/>
    </source>
</evidence>
<comment type="pathway">
    <text evidence="1">Cell wall biogenesis; peptidoglycan biosynthesis.</text>
</comment>
<dbReference type="CDD" id="cd16913">
    <property type="entry name" value="YkuD_like"/>
    <property type="match status" value="1"/>
</dbReference>
<dbReference type="GO" id="GO:0009252">
    <property type="term" value="P:peptidoglycan biosynthetic process"/>
    <property type="evidence" value="ECO:0007669"/>
    <property type="project" value="UniProtKB-UniPathway"/>
</dbReference>